<dbReference type="NCBIfam" id="NF037955">
    <property type="entry name" value="mfs"/>
    <property type="match status" value="1"/>
</dbReference>
<dbReference type="PANTHER" id="PTHR23522">
    <property type="entry name" value="BLL5896 PROTEIN"/>
    <property type="match status" value="1"/>
</dbReference>
<dbReference type="RefSeq" id="WP_102390100.1">
    <property type="nucleotide sequence ID" value="NZ_MDAL01000003.1"/>
</dbReference>
<evidence type="ECO:0000256" key="6">
    <source>
        <dbReference type="ARBA" id="ARBA00022989"/>
    </source>
</evidence>
<feature type="transmembrane region" description="Helical" evidence="8">
    <location>
        <begin position="161"/>
        <end position="181"/>
    </location>
</feature>
<keyword evidence="2" id="KW-0813">Transport</keyword>
<keyword evidence="6 8" id="KW-1133">Transmembrane helix</keyword>
<dbReference type="Gene3D" id="1.20.1250.20">
    <property type="entry name" value="MFS general substrate transporter like domains"/>
    <property type="match status" value="2"/>
</dbReference>
<feature type="transmembrane region" description="Helical" evidence="8">
    <location>
        <begin position="44"/>
        <end position="63"/>
    </location>
</feature>
<dbReference type="InterPro" id="IPR026032">
    <property type="entry name" value="HcaT-like"/>
</dbReference>
<reference evidence="11" key="1">
    <citation type="submission" date="2016-07" db="EMBL/GenBank/DDBJ databases">
        <title>Nontailed viruses are major unrecognized killers of bacteria in the ocean.</title>
        <authorList>
            <person name="Kauffman K."/>
            <person name="Hussain F."/>
            <person name="Yang J."/>
            <person name="Arevalo P."/>
            <person name="Brown J."/>
            <person name="Cutler M."/>
            <person name="Kelly L."/>
            <person name="Polz M.F."/>
        </authorList>
    </citation>
    <scope>NUCLEOTIDE SEQUENCE [LARGE SCALE GENOMIC DNA]</scope>
    <source>
        <strain evidence="11">10N.261.45.A10</strain>
    </source>
</reference>
<comment type="caution">
    <text evidence="10">The sequence shown here is derived from an EMBL/GenBank/DDBJ whole genome shotgun (WGS) entry which is preliminary data.</text>
</comment>
<feature type="transmembrane region" description="Helical" evidence="8">
    <location>
        <begin position="75"/>
        <end position="92"/>
    </location>
</feature>
<dbReference type="GO" id="GO:0005886">
    <property type="term" value="C:plasma membrane"/>
    <property type="evidence" value="ECO:0007669"/>
    <property type="project" value="UniProtKB-SubCell"/>
</dbReference>
<comment type="subcellular location">
    <subcellularLocation>
        <location evidence="1">Cell inner membrane</location>
        <topology evidence="1">Multi-pass membrane protein</topology>
    </subcellularLocation>
</comment>
<keyword evidence="4" id="KW-0997">Cell inner membrane</keyword>
<evidence type="ECO:0000256" key="3">
    <source>
        <dbReference type="ARBA" id="ARBA00022475"/>
    </source>
</evidence>
<feature type="transmembrane region" description="Helical" evidence="8">
    <location>
        <begin position="12"/>
        <end position="38"/>
    </location>
</feature>
<sequence>MTLLRPSPYRWLSFYYSAFFFSFGVYLPFWSLWLAWLGLSVDDIGIVIGSGVMARFVVNLTITPRFHLPRHLLPAIRWLSFLGAVAGFVHLAASPNLFVLSALSVFINCVIGPSIPVTDAIANHYHRRKLLDYGRARVWGSIAFIVGSTVTGRLVDEFGAGVIVPVAATAMLVGWGLSLMTPHPSPKGEETDAPDRPPLLSVLKAPHVITFMVIVSLLQSSHAAYYAFSSIHWTQSGLADSTVGYLWSLGVGVEVLMFAVCSRFFGDWSVQTLFRVAALSVIIRWTLTAWSTDVNVLILAQSLHGFTFGITHIAAMRYIQQQPAERIMALQALYNALALGAVMALVTMLSGELYSSFSGSSFFVMAAFGLPVLFLSLPASKQEATSEEATG</sequence>
<feature type="transmembrane region" description="Helical" evidence="8">
    <location>
        <begin position="202"/>
        <end position="225"/>
    </location>
</feature>
<dbReference type="SUPFAM" id="SSF103473">
    <property type="entry name" value="MFS general substrate transporter"/>
    <property type="match status" value="1"/>
</dbReference>
<evidence type="ECO:0000256" key="5">
    <source>
        <dbReference type="ARBA" id="ARBA00022692"/>
    </source>
</evidence>
<evidence type="ECO:0000256" key="4">
    <source>
        <dbReference type="ARBA" id="ARBA00022519"/>
    </source>
</evidence>
<dbReference type="NCBIfam" id="NF008346">
    <property type="entry name" value="PRK11128.1"/>
    <property type="match status" value="1"/>
</dbReference>
<evidence type="ECO:0000313" key="11">
    <source>
        <dbReference type="Proteomes" id="UP000235387"/>
    </source>
</evidence>
<feature type="domain" description="Major facilitator superfamily associated" evidence="9">
    <location>
        <begin position="9"/>
        <end position="364"/>
    </location>
</feature>
<accession>A0A2N7LGB1</accession>
<evidence type="ECO:0000256" key="2">
    <source>
        <dbReference type="ARBA" id="ARBA00022448"/>
    </source>
</evidence>
<evidence type="ECO:0000259" key="9">
    <source>
        <dbReference type="Pfam" id="PF12832"/>
    </source>
</evidence>
<feature type="transmembrane region" description="Helical" evidence="8">
    <location>
        <begin position="327"/>
        <end position="351"/>
    </location>
</feature>
<evidence type="ECO:0000256" key="1">
    <source>
        <dbReference type="ARBA" id="ARBA00004429"/>
    </source>
</evidence>
<dbReference type="GO" id="GO:0015528">
    <property type="term" value="F:lactose:proton symporter activity"/>
    <property type="evidence" value="ECO:0007669"/>
    <property type="project" value="TreeGrafter"/>
</dbReference>
<keyword evidence="5 8" id="KW-0812">Transmembrane</keyword>
<feature type="transmembrane region" description="Helical" evidence="8">
    <location>
        <begin position="296"/>
        <end position="315"/>
    </location>
</feature>
<dbReference type="Proteomes" id="UP000235387">
    <property type="component" value="Unassembled WGS sequence"/>
</dbReference>
<dbReference type="AlphaFoldDB" id="A0A2N7LGB1"/>
<dbReference type="PANTHER" id="PTHR23522:SF10">
    <property type="entry name" value="3-PHENYLPROPIONIC ACID TRANSPORTER-RELATED"/>
    <property type="match status" value="1"/>
</dbReference>
<keyword evidence="3" id="KW-1003">Cell membrane</keyword>
<evidence type="ECO:0000313" key="10">
    <source>
        <dbReference type="EMBL" id="PMN94584.1"/>
    </source>
</evidence>
<name>A0A2N7LGB1_9GAMM</name>
<dbReference type="Pfam" id="PF12832">
    <property type="entry name" value="MFS_1_like"/>
    <property type="match status" value="1"/>
</dbReference>
<feature type="transmembrane region" description="Helical" evidence="8">
    <location>
        <begin position="357"/>
        <end position="377"/>
    </location>
</feature>
<dbReference type="InterPro" id="IPR036259">
    <property type="entry name" value="MFS_trans_sf"/>
</dbReference>
<evidence type="ECO:0000256" key="7">
    <source>
        <dbReference type="ARBA" id="ARBA00023136"/>
    </source>
</evidence>
<keyword evidence="7 8" id="KW-0472">Membrane</keyword>
<dbReference type="EMBL" id="MDAL01000003">
    <property type="protein sequence ID" value="PMN94584.1"/>
    <property type="molecule type" value="Genomic_DNA"/>
</dbReference>
<dbReference type="PIRSF" id="PIRSF004925">
    <property type="entry name" value="HcaT"/>
    <property type="match status" value="1"/>
</dbReference>
<evidence type="ECO:0000256" key="8">
    <source>
        <dbReference type="SAM" id="Phobius"/>
    </source>
</evidence>
<feature type="transmembrane region" description="Helical" evidence="8">
    <location>
        <begin position="245"/>
        <end position="265"/>
    </location>
</feature>
<gene>
    <name evidence="10" type="ORF">BCT23_09375</name>
</gene>
<dbReference type="InterPro" id="IPR024989">
    <property type="entry name" value="MFS_assoc_dom"/>
</dbReference>
<dbReference type="GO" id="GO:0030395">
    <property type="term" value="F:lactose binding"/>
    <property type="evidence" value="ECO:0007669"/>
    <property type="project" value="TreeGrafter"/>
</dbReference>
<proteinExistence type="predicted"/>
<protein>
    <submittedName>
        <fullName evidence="10">3-phenylpropionic acid transporter</fullName>
    </submittedName>
</protein>
<organism evidence="10 11">
    <name type="scientific">Enterovibrio norvegicus</name>
    <dbReference type="NCBI Taxonomy" id="188144"/>
    <lineage>
        <taxon>Bacteria</taxon>
        <taxon>Pseudomonadati</taxon>
        <taxon>Pseudomonadota</taxon>
        <taxon>Gammaproteobacteria</taxon>
        <taxon>Vibrionales</taxon>
        <taxon>Vibrionaceae</taxon>
        <taxon>Enterovibrio</taxon>
    </lineage>
</organism>